<sequence>MKSFFILFLVVFFGSITNGKMPNKEYREFDLYTESSFYKDGKKFQVTELSLKQSNELRDILSKYNLFVEGKTESTFPFIGTLAIFYVTIDKKPYLLCMINNTNHIFAEKEVGRQEYHKKLFWIQEVDGNDNNMEQPEIRIFESAALYLELEKFLERAASPVMKKD</sequence>
<reference evidence="1" key="1">
    <citation type="submission" date="2022-06" db="EMBL/GenBank/DDBJ databases">
        <title>Akkermansia biwalacus sp. nov., an anaerobic mucin-degrading bacterium isolated from human intestine.</title>
        <authorList>
            <person name="Kobayashi Y."/>
            <person name="Inoue S."/>
            <person name="Kawahara T."/>
            <person name="Kohda N."/>
        </authorList>
    </citation>
    <scope>NUCLEOTIDE SEQUENCE</scope>
    <source>
        <strain evidence="1">WON2089</strain>
    </source>
</reference>
<name>A0ABN6QII5_9BACT</name>
<evidence type="ECO:0008006" key="3">
    <source>
        <dbReference type="Google" id="ProtNLM"/>
    </source>
</evidence>
<evidence type="ECO:0000313" key="1">
    <source>
        <dbReference type="EMBL" id="BDL42605.1"/>
    </source>
</evidence>
<dbReference type="Proteomes" id="UP001062263">
    <property type="component" value="Chromosome"/>
</dbReference>
<protein>
    <recommendedName>
        <fullName evidence="3">DUF4468 domain-containing protein</fullName>
    </recommendedName>
</protein>
<accession>A0ABN6QII5</accession>
<gene>
    <name evidence="1" type="ORF">Abiwalacus_01790</name>
</gene>
<organism evidence="1 2">
    <name type="scientific">Akkermansia biwaensis</name>
    <dbReference type="NCBI Taxonomy" id="2946555"/>
    <lineage>
        <taxon>Bacteria</taxon>
        <taxon>Pseudomonadati</taxon>
        <taxon>Verrucomicrobiota</taxon>
        <taxon>Verrucomicrobiia</taxon>
        <taxon>Verrucomicrobiales</taxon>
        <taxon>Akkermansiaceae</taxon>
        <taxon>Akkermansia</taxon>
    </lineage>
</organism>
<keyword evidence="2" id="KW-1185">Reference proteome</keyword>
<dbReference type="EMBL" id="AP025943">
    <property type="protein sequence ID" value="BDL42605.1"/>
    <property type="molecule type" value="Genomic_DNA"/>
</dbReference>
<evidence type="ECO:0000313" key="2">
    <source>
        <dbReference type="Proteomes" id="UP001062263"/>
    </source>
</evidence>
<dbReference type="RefSeq" id="WP_215434948.1">
    <property type="nucleotide sequence ID" value="NZ_AP025943.1"/>
</dbReference>
<proteinExistence type="predicted"/>